<evidence type="ECO:0000313" key="3">
    <source>
        <dbReference type="Proteomes" id="UP000807342"/>
    </source>
</evidence>
<dbReference type="OrthoDB" id="2997340at2759"/>
<dbReference type="AlphaFoldDB" id="A0A9P5X2Q9"/>
<keyword evidence="3" id="KW-1185">Reference proteome</keyword>
<feature type="compositionally biased region" description="Pro residues" evidence="1">
    <location>
        <begin position="52"/>
        <end position="62"/>
    </location>
</feature>
<feature type="region of interest" description="Disordered" evidence="1">
    <location>
        <begin position="52"/>
        <end position="99"/>
    </location>
</feature>
<accession>A0A9P5X2Q9</accession>
<dbReference type="Proteomes" id="UP000807342">
    <property type="component" value="Unassembled WGS sequence"/>
</dbReference>
<proteinExistence type="predicted"/>
<reference evidence="2" key="1">
    <citation type="submission" date="2020-11" db="EMBL/GenBank/DDBJ databases">
        <authorList>
            <consortium name="DOE Joint Genome Institute"/>
            <person name="Ahrendt S."/>
            <person name="Riley R."/>
            <person name="Andreopoulos W."/>
            <person name="Labutti K."/>
            <person name="Pangilinan J."/>
            <person name="Ruiz-Duenas F.J."/>
            <person name="Barrasa J.M."/>
            <person name="Sanchez-Garcia M."/>
            <person name="Camarero S."/>
            <person name="Miyauchi S."/>
            <person name="Serrano A."/>
            <person name="Linde D."/>
            <person name="Babiker R."/>
            <person name="Drula E."/>
            <person name="Ayuso-Fernandez I."/>
            <person name="Pacheco R."/>
            <person name="Padilla G."/>
            <person name="Ferreira P."/>
            <person name="Barriuso J."/>
            <person name="Kellner H."/>
            <person name="Castanera R."/>
            <person name="Alfaro M."/>
            <person name="Ramirez L."/>
            <person name="Pisabarro A.G."/>
            <person name="Kuo A."/>
            <person name="Tritt A."/>
            <person name="Lipzen A."/>
            <person name="He G."/>
            <person name="Yan M."/>
            <person name="Ng V."/>
            <person name="Cullen D."/>
            <person name="Martin F."/>
            <person name="Rosso M.-N."/>
            <person name="Henrissat B."/>
            <person name="Hibbett D."/>
            <person name="Martinez A.T."/>
            <person name="Grigoriev I.V."/>
        </authorList>
    </citation>
    <scope>NUCLEOTIDE SEQUENCE</scope>
    <source>
        <strain evidence="2">MF-IS2</strain>
    </source>
</reference>
<evidence type="ECO:0000256" key="1">
    <source>
        <dbReference type="SAM" id="MobiDB-lite"/>
    </source>
</evidence>
<dbReference type="EMBL" id="MU151614">
    <property type="protein sequence ID" value="KAF9442529.1"/>
    <property type="molecule type" value="Genomic_DNA"/>
</dbReference>
<gene>
    <name evidence="2" type="ORF">P691DRAFT_789322</name>
</gene>
<protein>
    <submittedName>
        <fullName evidence="2">Uncharacterized protein</fullName>
    </submittedName>
</protein>
<evidence type="ECO:0000313" key="2">
    <source>
        <dbReference type="EMBL" id="KAF9442529.1"/>
    </source>
</evidence>
<organism evidence="2 3">
    <name type="scientific">Macrolepiota fuliginosa MF-IS2</name>
    <dbReference type="NCBI Taxonomy" id="1400762"/>
    <lineage>
        <taxon>Eukaryota</taxon>
        <taxon>Fungi</taxon>
        <taxon>Dikarya</taxon>
        <taxon>Basidiomycota</taxon>
        <taxon>Agaricomycotina</taxon>
        <taxon>Agaricomycetes</taxon>
        <taxon>Agaricomycetidae</taxon>
        <taxon>Agaricales</taxon>
        <taxon>Agaricineae</taxon>
        <taxon>Agaricaceae</taxon>
        <taxon>Macrolepiota</taxon>
    </lineage>
</organism>
<comment type="caution">
    <text evidence="2">The sequence shown here is derived from an EMBL/GenBank/DDBJ whole genome shotgun (WGS) entry which is preliminary data.</text>
</comment>
<name>A0A9P5X2Q9_9AGAR</name>
<feature type="compositionally biased region" description="Acidic residues" evidence="1">
    <location>
        <begin position="85"/>
        <end position="94"/>
    </location>
</feature>
<sequence length="129" mass="14315">MSCPHIHTCLNCSAKHAADNHCCPYWWHHFNWSWIQDWSIWDASACKGIPPPPPPTPCGPKPMPHDHTLCPPHKGAADPLPPIHEDDEGDDNDMESFSHGLDDGYPFHKLITHFGAAPCAPPLHSAFDS</sequence>